<evidence type="ECO:0000256" key="6">
    <source>
        <dbReference type="SAM" id="Phobius"/>
    </source>
</evidence>
<dbReference type="EMBL" id="JNCF01000019">
    <property type="protein sequence ID" value="KGP63341.1"/>
    <property type="molecule type" value="Genomic_DNA"/>
</dbReference>
<evidence type="ECO:0000256" key="5">
    <source>
        <dbReference type="ARBA" id="ARBA00023136"/>
    </source>
</evidence>
<accession>A0A0A2SUE9</accession>
<protein>
    <submittedName>
        <fullName evidence="8">Membrane protein</fullName>
    </submittedName>
</protein>
<evidence type="ECO:0000259" key="7">
    <source>
        <dbReference type="Pfam" id="PF04138"/>
    </source>
</evidence>
<dbReference type="GO" id="GO:0005886">
    <property type="term" value="C:plasma membrane"/>
    <property type="evidence" value="ECO:0007669"/>
    <property type="project" value="TreeGrafter"/>
</dbReference>
<dbReference type="PANTHER" id="PTHR38459:SF1">
    <property type="entry name" value="PROPHAGE BACTOPRENOL-LINKED GLUCOSE TRANSLOCASE HOMOLOG"/>
    <property type="match status" value="1"/>
</dbReference>
<feature type="transmembrane region" description="Helical" evidence="6">
    <location>
        <begin position="79"/>
        <end position="97"/>
    </location>
</feature>
<reference evidence="8 9" key="1">
    <citation type="submission" date="2014-05" db="EMBL/GenBank/DDBJ databases">
        <authorList>
            <person name="Rizzardi K."/>
            <person name="Winiecka-Krusnell J."/>
            <person name="Ramliden M."/>
            <person name="Alm E."/>
            <person name="Andersson S."/>
            <person name="Byfors S."/>
        </authorList>
    </citation>
    <scope>NUCLEOTIDE SEQUENCE [LARGE SCALE GENOMIC DNA]</scope>
    <source>
        <strain evidence="8 9">LEGN</strain>
    </source>
</reference>
<evidence type="ECO:0000313" key="9">
    <source>
        <dbReference type="Proteomes" id="UP000054422"/>
    </source>
</evidence>
<dbReference type="AlphaFoldDB" id="A0A0A2SUE9"/>
<comment type="subcellular location">
    <subcellularLocation>
        <location evidence="1">Membrane</location>
        <topology evidence="1">Multi-pass membrane protein</topology>
    </subcellularLocation>
</comment>
<evidence type="ECO:0000256" key="1">
    <source>
        <dbReference type="ARBA" id="ARBA00004141"/>
    </source>
</evidence>
<dbReference type="Proteomes" id="UP000054422">
    <property type="component" value="Unassembled WGS sequence"/>
</dbReference>
<name>A0A0A2SUE9_9GAMM</name>
<evidence type="ECO:0000256" key="2">
    <source>
        <dbReference type="ARBA" id="ARBA00009399"/>
    </source>
</evidence>
<proteinExistence type="inferred from homology"/>
<feature type="transmembrane region" description="Helical" evidence="6">
    <location>
        <begin position="12"/>
        <end position="33"/>
    </location>
</feature>
<feature type="domain" description="GtrA/DPMS transmembrane" evidence="7">
    <location>
        <begin position="15"/>
        <end position="128"/>
    </location>
</feature>
<gene>
    <name evidence="8" type="ORF">EP47_10800</name>
</gene>
<dbReference type="InterPro" id="IPR051401">
    <property type="entry name" value="GtrA_CellWall_Glycosyl"/>
</dbReference>
<dbReference type="Pfam" id="PF04138">
    <property type="entry name" value="GtrA_DPMS_TM"/>
    <property type="match status" value="1"/>
</dbReference>
<organism evidence="8 9">
    <name type="scientific">Legionella norrlandica</name>
    <dbReference type="NCBI Taxonomy" id="1498499"/>
    <lineage>
        <taxon>Bacteria</taxon>
        <taxon>Pseudomonadati</taxon>
        <taxon>Pseudomonadota</taxon>
        <taxon>Gammaproteobacteria</taxon>
        <taxon>Legionellales</taxon>
        <taxon>Legionellaceae</taxon>
        <taxon>Legionella</taxon>
    </lineage>
</organism>
<keyword evidence="4 6" id="KW-1133">Transmembrane helix</keyword>
<dbReference type="GO" id="GO:0000271">
    <property type="term" value="P:polysaccharide biosynthetic process"/>
    <property type="evidence" value="ECO:0007669"/>
    <property type="project" value="InterPro"/>
</dbReference>
<keyword evidence="9" id="KW-1185">Reference proteome</keyword>
<sequence>MTTATLKLPHRLIYFIGIGAGAAFVHLLVVFNLVHFLNIQPIVSNVIAFLVAFNISYFGHRYLTFSQLQDEKQLSLPHFFLVASSAGLLNEALYYLLLHYTALNYLISLIFVLGLVAVYNYILSRFWACR</sequence>
<comment type="caution">
    <text evidence="8">The sequence shown here is derived from an EMBL/GenBank/DDBJ whole genome shotgun (WGS) entry which is preliminary data.</text>
</comment>
<keyword evidence="3 6" id="KW-0812">Transmembrane</keyword>
<dbReference type="InterPro" id="IPR007267">
    <property type="entry name" value="GtrA_DPMS_TM"/>
</dbReference>
<comment type="similarity">
    <text evidence="2">Belongs to the GtrA family.</text>
</comment>
<dbReference type="PANTHER" id="PTHR38459">
    <property type="entry name" value="PROPHAGE BACTOPRENOL-LINKED GLUCOSE TRANSLOCASE HOMOLOG"/>
    <property type="match status" value="1"/>
</dbReference>
<evidence type="ECO:0000256" key="3">
    <source>
        <dbReference type="ARBA" id="ARBA00022692"/>
    </source>
</evidence>
<feature type="transmembrane region" description="Helical" evidence="6">
    <location>
        <begin position="103"/>
        <end position="123"/>
    </location>
</feature>
<keyword evidence="5 6" id="KW-0472">Membrane</keyword>
<feature type="transmembrane region" description="Helical" evidence="6">
    <location>
        <begin position="39"/>
        <end position="58"/>
    </location>
</feature>
<dbReference type="STRING" id="1498499.EP47_10800"/>
<evidence type="ECO:0000313" key="8">
    <source>
        <dbReference type="EMBL" id="KGP63341.1"/>
    </source>
</evidence>
<evidence type="ECO:0000256" key="4">
    <source>
        <dbReference type="ARBA" id="ARBA00022989"/>
    </source>
</evidence>